<dbReference type="EMBL" id="CP104064">
    <property type="protein sequence ID" value="WAH36413.1"/>
    <property type="molecule type" value="Genomic_DNA"/>
</dbReference>
<dbReference type="RefSeq" id="WP_268043752.1">
    <property type="nucleotide sequence ID" value="NZ_CP104064.1"/>
</dbReference>
<organism evidence="1 2">
    <name type="scientific">Alicyclobacillus dauci</name>
    <dbReference type="NCBI Taxonomy" id="1475485"/>
    <lineage>
        <taxon>Bacteria</taxon>
        <taxon>Bacillati</taxon>
        <taxon>Bacillota</taxon>
        <taxon>Bacilli</taxon>
        <taxon>Bacillales</taxon>
        <taxon>Alicyclobacillaceae</taxon>
        <taxon>Alicyclobacillus</taxon>
    </lineage>
</organism>
<name>A0ABY6Z0L6_9BACL</name>
<dbReference type="Proteomes" id="UP001164803">
    <property type="component" value="Chromosome"/>
</dbReference>
<proteinExistence type="predicted"/>
<reference evidence="1" key="1">
    <citation type="submission" date="2022-08" db="EMBL/GenBank/DDBJ databases">
        <title>Alicyclobacillus dauci DSM2870, complete genome.</title>
        <authorList>
            <person name="Wang Q."/>
            <person name="Cai R."/>
            <person name="Wang Z."/>
        </authorList>
    </citation>
    <scope>NUCLEOTIDE SEQUENCE</scope>
    <source>
        <strain evidence="1">DSM 28700</strain>
    </source>
</reference>
<accession>A0ABY6Z0L6</accession>
<sequence length="218" mass="26439">MKNKQERSSKSRENVMERTLQDFWAKDVWNVIECPLRTEPWIYKGKNIFFDRICNASLRTELKYFFASMLIEKHYSVKTVFNNYKGVSGRMFDFFNTVMPRLNSVVDVRKEKLILQWRTYLEENGIKTLTPLRINAVDGQVRQSVTSYISVMNRFYDYMYDFYDEREEFEKDRWDVRNLGLQYNVTSVNYYLDFRKIPNVHRALVKRYIKLKLRLFAG</sequence>
<gene>
    <name evidence="1" type="ORF">NZD86_19675</name>
</gene>
<evidence type="ECO:0000313" key="1">
    <source>
        <dbReference type="EMBL" id="WAH36413.1"/>
    </source>
</evidence>
<keyword evidence="2" id="KW-1185">Reference proteome</keyword>
<protein>
    <submittedName>
        <fullName evidence="1">Uncharacterized protein</fullName>
    </submittedName>
</protein>
<evidence type="ECO:0000313" key="2">
    <source>
        <dbReference type="Proteomes" id="UP001164803"/>
    </source>
</evidence>